<keyword evidence="2" id="KW-1185">Reference proteome</keyword>
<evidence type="ECO:0000313" key="2">
    <source>
        <dbReference type="Proteomes" id="UP000758168"/>
    </source>
</evidence>
<name>A0ABS4ZA47_9ACTN</name>
<proteinExistence type="predicted"/>
<organism evidence="1 2">
    <name type="scientific">Microlunatus capsulatus</name>
    <dbReference type="NCBI Taxonomy" id="99117"/>
    <lineage>
        <taxon>Bacteria</taxon>
        <taxon>Bacillati</taxon>
        <taxon>Actinomycetota</taxon>
        <taxon>Actinomycetes</taxon>
        <taxon>Propionibacteriales</taxon>
        <taxon>Propionibacteriaceae</taxon>
        <taxon>Microlunatus</taxon>
    </lineage>
</organism>
<protein>
    <recommendedName>
        <fullName evidence="3">IrrE N-terminal-like domain-containing protein</fullName>
    </recommendedName>
</protein>
<dbReference type="Proteomes" id="UP000758168">
    <property type="component" value="Unassembled WGS sequence"/>
</dbReference>
<reference evidence="1 2" key="1">
    <citation type="submission" date="2021-03" db="EMBL/GenBank/DDBJ databases">
        <title>Sequencing the genomes of 1000 actinobacteria strains.</title>
        <authorList>
            <person name="Klenk H.-P."/>
        </authorList>
    </citation>
    <scope>NUCLEOTIDE SEQUENCE [LARGE SCALE GENOMIC DNA]</scope>
    <source>
        <strain evidence="1 2">DSM 12936</strain>
    </source>
</reference>
<evidence type="ECO:0008006" key="3">
    <source>
        <dbReference type="Google" id="ProtNLM"/>
    </source>
</evidence>
<comment type="caution">
    <text evidence="1">The sequence shown here is derived from an EMBL/GenBank/DDBJ whole genome shotgun (WGS) entry which is preliminary data.</text>
</comment>
<gene>
    <name evidence="1" type="ORF">JOF54_002844</name>
</gene>
<dbReference type="EMBL" id="JAGIOB010000001">
    <property type="protein sequence ID" value="MBP2417922.1"/>
    <property type="molecule type" value="Genomic_DNA"/>
</dbReference>
<dbReference type="RefSeq" id="WP_210057012.1">
    <property type="nucleotide sequence ID" value="NZ_BAAAMH010000010.1"/>
</dbReference>
<sequence>MDDLHDFEYLSRRWDPYLIEGRVNWQEKSDFLQRIAYGDDEFDQPAILERTQIALFLRRRWGLPVVLTSPEGLQSSTTALHGEQNEALQLGRFSIRRFSGFQRGDGYLVVDKNHYRRSGLWILLHELGHVAHHASTFTEASDIYRALARNPAATGEFGRSLIGKFSSPVMEDDADRFAAHWLLRGRVAGWRPDSHLDALGWAVARLSIAFDGCYPDASTKAKAVVLNREGAQLQQMISGGSGPLGQAPDRRAAHAVFEAAGLLQEPTSPQRLAESSLTSVGSLQSPLRTIYPDELGSLDWRREWDPILVRSPGARVRYYVAIAPRAALSNPSDDTTCLWRSVYRMDRINGRDRPLESWLRQHRESPHAGLMLFFRTPAERLIDTNQVTLGDEYE</sequence>
<evidence type="ECO:0000313" key="1">
    <source>
        <dbReference type="EMBL" id="MBP2417922.1"/>
    </source>
</evidence>
<accession>A0ABS4ZA47</accession>